<evidence type="ECO:0000313" key="8">
    <source>
        <dbReference type="EMBL" id="XCG65351.1"/>
    </source>
</evidence>
<feature type="binding site" evidence="6">
    <location>
        <position position="90"/>
    </location>
    <ligand>
        <name>FMN</name>
        <dbReference type="ChEBI" id="CHEBI:58210"/>
    </ligand>
</feature>
<evidence type="ECO:0000256" key="6">
    <source>
        <dbReference type="PIRSR" id="PIRSR000337-1"/>
    </source>
</evidence>
<organism evidence="8">
    <name type="scientific">Nakamurella sp. A5-74</name>
    <dbReference type="NCBI Taxonomy" id="3158264"/>
    <lineage>
        <taxon>Bacteria</taxon>
        <taxon>Bacillati</taxon>
        <taxon>Actinomycetota</taxon>
        <taxon>Actinomycetes</taxon>
        <taxon>Nakamurellales</taxon>
        <taxon>Nakamurellaceae</taxon>
        <taxon>Nakamurella</taxon>
    </lineage>
</organism>
<feature type="domain" description="Luciferase-like" evidence="7">
    <location>
        <begin position="32"/>
        <end position="283"/>
    </location>
</feature>
<comment type="similarity">
    <text evidence="5">Belongs to the NtaA/SnaA/DszA monooxygenase family.</text>
</comment>
<accession>A0AAU8DU38</accession>
<evidence type="ECO:0000256" key="4">
    <source>
        <dbReference type="ARBA" id="ARBA00023033"/>
    </source>
</evidence>
<evidence type="ECO:0000256" key="2">
    <source>
        <dbReference type="ARBA" id="ARBA00022643"/>
    </source>
</evidence>
<feature type="binding site" evidence="6">
    <location>
        <position position="55"/>
    </location>
    <ligand>
        <name>FMN</name>
        <dbReference type="ChEBI" id="CHEBI:58210"/>
    </ligand>
</feature>
<evidence type="ECO:0000259" key="7">
    <source>
        <dbReference type="Pfam" id="PF00296"/>
    </source>
</evidence>
<evidence type="ECO:0000256" key="3">
    <source>
        <dbReference type="ARBA" id="ARBA00023002"/>
    </source>
</evidence>
<dbReference type="InterPro" id="IPR036661">
    <property type="entry name" value="Luciferase-like_sf"/>
</dbReference>
<feature type="binding site" evidence="6">
    <location>
        <position position="214"/>
    </location>
    <ligand>
        <name>FMN</name>
        <dbReference type="ChEBI" id="CHEBI:58210"/>
    </ligand>
</feature>
<name>A0AAU8DU38_9ACTN</name>
<dbReference type="InterPro" id="IPR011251">
    <property type="entry name" value="Luciferase-like_dom"/>
</dbReference>
<sequence>MSTLITAVALDRAGDHPAAWRESAVDPRSLLDPQRLRLEVQTVEAAGVDFVTVPDSLAVDASGSSVPLLDAVTQLAAVAPVTDRIGLVPTVTTTHTEPFHLQAAVASVDFASLGRAGWQPTVSLGAGEAAAIGRRGTAAPEALWQEAGEVIDVARLLWDSWEDDAEIRDVATGRFIDRDKLHYVDHVGSTFSVKGPSIVPRSPQGHPVTVVSLSDTVLTDPVVLRVAARADVVLVPAGADFAARRVALAAAVAELGRDFDQVRVLIDASVVFDLPEETAATRIDRLQGRTRSGPPDLVGSLEAITERIAGWAGGVDGIHLRPWVIAADLPQITAQLIPALRAGGLLPPAPTGPTTFRDRLGLTRPVNVFAAGREGALSL</sequence>
<gene>
    <name evidence="8" type="ORF">ABLG96_08720</name>
</gene>
<evidence type="ECO:0000256" key="5">
    <source>
        <dbReference type="ARBA" id="ARBA00033748"/>
    </source>
</evidence>
<dbReference type="PANTHER" id="PTHR30011:SF16">
    <property type="entry name" value="C2H2 FINGER DOMAIN TRANSCRIPTION FACTOR (EUROFUNG)-RELATED"/>
    <property type="match status" value="1"/>
</dbReference>
<keyword evidence="1 6" id="KW-0285">Flavoprotein</keyword>
<dbReference type="SUPFAM" id="SSF51679">
    <property type="entry name" value="Bacterial luciferase-like"/>
    <property type="match status" value="1"/>
</dbReference>
<keyword evidence="2 6" id="KW-0288">FMN</keyword>
<dbReference type="EMBL" id="CP159218">
    <property type="protein sequence ID" value="XCG65351.1"/>
    <property type="molecule type" value="Genomic_DNA"/>
</dbReference>
<dbReference type="Gene3D" id="3.20.20.30">
    <property type="entry name" value="Luciferase-like domain"/>
    <property type="match status" value="1"/>
</dbReference>
<reference evidence="8" key="1">
    <citation type="submission" date="2024-05" db="EMBL/GenBank/DDBJ databases">
        <authorList>
            <person name="Cai S.Y."/>
            <person name="Jin L.M."/>
            <person name="Li H.R."/>
        </authorList>
    </citation>
    <scope>NUCLEOTIDE SEQUENCE</scope>
    <source>
        <strain evidence="8">A5-74</strain>
    </source>
</reference>
<evidence type="ECO:0000256" key="1">
    <source>
        <dbReference type="ARBA" id="ARBA00022630"/>
    </source>
</evidence>
<dbReference type="RefSeq" id="WP_353650956.1">
    <property type="nucleotide sequence ID" value="NZ_CP159218.1"/>
</dbReference>
<keyword evidence="3" id="KW-0560">Oxidoreductase</keyword>
<dbReference type="Pfam" id="PF00296">
    <property type="entry name" value="Bac_luciferase"/>
    <property type="match status" value="1"/>
</dbReference>
<keyword evidence="4" id="KW-0503">Monooxygenase</keyword>
<protein>
    <submittedName>
        <fullName evidence="8">LLM class flavin-dependent oxidoreductase</fullName>
    </submittedName>
</protein>
<proteinExistence type="inferred from homology"/>
<dbReference type="PANTHER" id="PTHR30011">
    <property type="entry name" value="ALKANESULFONATE MONOOXYGENASE-RELATED"/>
    <property type="match status" value="1"/>
</dbReference>
<dbReference type="AlphaFoldDB" id="A0AAU8DU38"/>
<dbReference type="GO" id="GO:0004497">
    <property type="term" value="F:monooxygenase activity"/>
    <property type="evidence" value="ECO:0007669"/>
    <property type="project" value="UniProtKB-KW"/>
</dbReference>
<dbReference type="InterPro" id="IPR051260">
    <property type="entry name" value="Diverse_substr_monoxygenases"/>
</dbReference>
<dbReference type="GO" id="GO:0016705">
    <property type="term" value="F:oxidoreductase activity, acting on paired donors, with incorporation or reduction of molecular oxygen"/>
    <property type="evidence" value="ECO:0007669"/>
    <property type="project" value="InterPro"/>
</dbReference>
<dbReference type="InterPro" id="IPR016215">
    <property type="entry name" value="NTA_MOA"/>
</dbReference>
<dbReference type="PIRSF" id="PIRSF000337">
    <property type="entry name" value="NTA_MOA"/>
    <property type="match status" value="1"/>
</dbReference>